<dbReference type="Proteomes" id="UP000306562">
    <property type="component" value="Chromosome"/>
</dbReference>
<gene>
    <name evidence="2" type="ORF">NCTC10696_02023</name>
    <name evidence="1" type="ORF">YA0852_19040</name>
</gene>
<name>A0AAX3I4K1_9PSED</name>
<reference evidence="1 4" key="2">
    <citation type="submission" date="2020-12" db="EMBL/GenBank/DDBJ databases">
        <title>Comparative genomic insights into the epidemiology and virulence of plant pathogenic Pseudomonads from Turkey.</title>
        <authorList>
            <person name="Dillon M."/>
            <person name="Ruiz-Bedoya T."/>
            <person name="Bendalovic-Torma C."/>
            <person name="Guttman K.M."/>
            <person name="Kwak H."/>
            <person name="Middleton M.A."/>
            <person name="Wang P.W."/>
            <person name="Horuz S."/>
            <person name="Aysan Y."/>
            <person name="Guttman D.S."/>
        </authorList>
    </citation>
    <scope>NUCLEOTIDE SEQUENCE [LARGE SCALE GENOMIC DNA]</scope>
    <source>
        <strain evidence="1 4">S5_IA_2b</strain>
    </source>
</reference>
<dbReference type="Proteomes" id="UP000648914">
    <property type="component" value="Unassembled WGS sequence"/>
</dbReference>
<dbReference type="EMBL" id="LR590482">
    <property type="protein sequence ID" value="VTQ97252.1"/>
    <property type="molecule type" value="Genomic_DNA"/>
</dbReference>
<proteinExistence type="predicted"/>
<sequence length="119" mass="12948">MITKLHKVVAVTSASINAPYIQEAVGTVIHLGDVVNGGTYVVDTYEGIEVGDLLTVFYQSCIDEWKAFYVVSASDMGRPIIFMLPAEAFVLGAASARYMITSRVGNVVQSPVAKYEVRR</sequence>
<evidence type="ECO:0000313" key="1">
    <source>
        <dbReference type="EMBL" id="MBI6566189.1"/>
    </source>
</evidence>
<evidence type="ECO:0000313" key="4">
    <source>
        <dbReference type="Proteomes" id="UP000648914"/>
    </source>
</evidence>
<evidence type="ECO:0000313" key="3">
    <source>
        <dbReference type="Proteomes" id="UP000306562"/>
    </source>
</evidence>
<protein>
    <recommendedName>
        <fullName evidence="5">Phage protein</fullName>
    </recommendedName>
</protein>
<evidence type="ECO:0008006" key="5">
    <source>
        <dbReference type="Google" id="ProtNLM"/>
    </source>
</evidence>
<organism evidence="2 3">
    <name type="scientific">Pseudomonas synxantha</name>
    <dbReference type="NCBI Taxonomy" id="47883"/>
    <lineage>
        <taxon>Bacteria</taxon>
        <taxon>Pseudomonadati</taxon>
        <taxon>Pseudomonadota</taxon>
        <taxon>Gammaproteobacteria</taxon>
        <taxon>Pseudomonadales</taxon>
        <taxon>Pseudomonadaceae</taxon>
        <taxon>Pseudomonas</taxon>
    </lineage>
</organism>
<dbReference type="EMBL" id="JAEILG010000043">
    <property type="protein sequence ID" value="MBI6566189.1"/>
    <property type="molecule type" value="Genomic_DNA"/>
</dbReference>
<dbReference type="RefSeq" id="WP_057024296.1">
    <property type="nucleotide sequence ID" value="NZ_CBCSGQ010000008.1"/>
</dbReference>
<evidence type="ECO:0000313" key="2">
    <source>
        <dbReference type="EMBL" id="VTQ97252.1"/>
    </source>
</evidence>
<dbReference type="AlphaFoldDB" id="A0AAX3I4K1"/>
<reference evidence="2 3" key="1">
    <citation type="submission" date="2019-05" db="EMBL/GenBank/DDBJ databases">
        <authorList>
            <consortium name="Pathogen Informatics"/>
        </authorList>
    </citation>
    <scope>NUCLEOTIDE SEQUENCE [LARGE SCALE GENOMIC DNA]</scope>
    <source>
        <strain evidence="2 3">NCTC10696</strain>
    </source>
</reference>
<keyword evidence="4" id="KW-1185">Reference proteome</keyword>
<accession>A0AAX3I4K1</accession>
<dbReference type="GeneID" id="61831451"/>